<reference evidence="3 4" key="1">
    <citation type="submission" date="2019-12" db="EMBL/GenBank/DDBJ databases">
        <title>Snethiella sp. nov. sp. isolated from sea sand.</title>
        <authorList>
            <person name="Kim J."/>
            <person name="Jeong S.E."/>
            <person name="Jung H.S."/>
            <person name="Jeon C.O."/>
        </authorList>
    </citation>
    <scope>NUCLEOTIDE SEQUENCE [LARGE SCALE GENOMIC DNA]</scope>
    <source>
        <strain evidence="3 4">DP05</strain>
    </source>
</reference>
<dbReference type="InterPro" id="IPR036737">
    <property type="entry name" value="OmpA-like_sf"/>
</dbReference>
<gene>
    <name evidence="3" type="ORF">GQE98_16135</name>
</gene>
<sequence>MTRLTAATYSVSLLASLLISVPASSLVAGNVWAQTDKSTRPAVEVNLEALKYSNPLLNAPTRIVDGNSVIILTPPSLRKKAAVTLPQKVVKPLVKPALTLSEPIAVAVAPVPLPTVNPAKRPEVTEETKFEDVAIPVVKMDTAPIPTPEVSRDLTEDVAEKAAEKVTEKTDLPLKSVVSEPSQAAPASPEVEMAPETVMNDEKIVAEKEIKVAAVAPDAGLPASKSVTDTNDHLTRILFAEGAADLPSEAQTTLQAIADQIKDGSRLNVQLLAYGQGNNVSAARRISLGRALAVRSKLMELGVNNKQIEVRALGAPEGGGPSDRVDLLLITR</sequence>
<feature type="signal peptide" evidence="1">
    <location>
        <begin position="1"/>
        <end position="33"/>
    </location>
</feature>
<accession>A0A6L8WAT0</accession>
<dbReference type="SUPFAM" id="SSF103088">
    <property type="entry name" value="OmpA-like"/>
    <property type="match status" value="1"/>
</dbReference>
<organism evidence="3 4">
    <name type="scientific">Sneathiella litorea</name>
    <dbReference type="NCBI Taxonomy" id="2606216"/>
    <lineage>
        <taxon>Bacteria</taxon>
        <taxon>Pseudomonadati</taxon>
        <taxon>Pseudomonadota</taxon>
        <taxon>Alphaproteobacteria</taxon>
        <taxon>Sneathiellales</taxon>
        <taxon>Sneathiellaceae</taxon>
        <taxon>Sneathiella</taxon>
    </lineage>
</organism>
<evidence type="ECO:0000313" key="4">
    <source>
        <dbReference type="Proteomes" id="UP000476030"/>
    </source>
</evidence>
<keyword evidence="4" id="KW-1185">Reference proteome</keyword>
<name>A0A6L8WAT0_9PROT</name>
<protein>
    <submittedName>
        <fullName evidence="3">OmpA family protein</fullName>
    </submittedName>
</protein>
<dbReference type="InterPro" id="IPR006665">
    <property type="entry name" value="OmpA-like"/>
</dbReference>
<evidence type="ECO:0000256" key="1">
    <source>
        <dbReference type="SAM" id="SignalP"/>
    </source>
</evidence>
<feature type="domain" description="OmpA-like" evidence="2">
    <location>
        <begin position="238"/>
        <end position="316"/>
    </location>
</feature>
<dbReference type="EMBL" id="WTUW01000009">
    <property type="protein sequence ID" value="MZR32168.1"/>
    <property type="molecule type" value="Genomic_DNA"/>
</dbReference>
<proteinExistence type="predicted"/>
<evidence type="ECO:0000313" key="3">
    <source>
        <dbReference type="EMBL" id="MZR32168.1"/>
    </source>
</evidence>
<feature type="chain" id="PRO_5026911603" evidence="1">
    <location>
        <begin position="34"/>
        <end position="332"/>
    </location>
</feature>
<comment type="caution">
    <text evidence="3">The sequence shown here is derived from an EMBL/GenBank/DDBJ whole genome shotgun (WGS) entry which is preliminary data.</text>
</comment>
<dbReference type="Proteomes" id="UP000476030">
    <property type="component" value="Unassembled WGS sequence"/>
</dbReference>
<dbReference type="Gene3D" id="3.30.1330.60">
    <property type="entry name" value="OmpA-like domain"/>
    <property type="match status" value="1"/>
</dbReference>
<dbReference type="AlphaFoldDB" id="A0A6L8WAT0"/>
<dbReference type="Pfam" id="PF00691">
    <property type="entry name" value="OmpA"/>
    <property type="match status" value="1"/>
</dbReference>
<evidence type="ECO:0000259" key="2">
    <source>
        <dbReference type="Pfam" id="PF00691"/>
    </source>
</evidence>
<dbReference type="RefSeq" id="WP_161316734.1">
    <property type="nucleotide sequence ID" value="NZ_WTUW01000009.1"/>
</dbReference>
<keyword evidence="1" id="KW-0732">Signal</keyword>